<keyword evidence="11" id="KW-0067">ATP-binding</keyword>
<evidence type="ECO:0000259" key="21">
    <source>
        <dbReference type="Pfam" id="PF13193"/>
    </source>
</evidence>
<dbReference type="Pfam" id="PF00501">
    <property type="entry name" value="AMP-binding"/>
    <property type="match status" value="1"/>
</dbReference>
<dbReference type="Gene3D" id="3.30.300.30">
    <property type="match status" value="1"/>
</dbReference>
<dbReference type="GO" id="GO:0044539">
    <property type="term" value="P:long-chain fatty acid import into cell"/>
    <property type="evidence" value="ECO:0007669"/>
    <property type="project" value="TreeGrafter"/>
</dbReference>
<keyword evidence="12" id="KW-1133">Transmembrane helix</keyword>
<evidence type="ECO:0000256" key="12">
    <source>
        <dbReference type="ARBA" id="ARBA00022989"/>
    </source>
</evidence>
<keyword evidence="5" id="KW-0813">Transport</keyword>
<dbReference type="GO" id="GO:0005324">
    <property type="term" value="F:long-chain fatty acid transmembrane transporter activity"/>
    <property type="evidence" value="ECO:0007669"/>
    <property type="project" value="TreeGrafter"/>
</dbReference>
<proteinExistence type="inferred from homology"/>
<comment type="catalytic activity">
    <reaction evidence="16">
        <text>a very long-chain fatty acid + ATP + CoA = a very long-chain fatty acyl-CoA + AMP + diphosphate</text>
        <dbReference type="Rhea" id="RHEA:54536"/>
        <dbReference type="ChEBI" id="CHEBI:30616"/>
        <dbReference type="ChEBI" id="CHEBI:33019"/>
        <dbReference type="ChEBI" id="CHEBI:57287"/>
        <dbReference type="ChEBI" id="CHEBI:58950"/>
        <dbReference type="ChEBI" id="CHEBI:138261"/>
        <dbReference type="ChEBI" id="CHEBI:456215"/>
    </reaction>
</comment>
<keyword evidence="15" id="KW-0576">Peroxisome</keyword>
<dbReference type="Gene3D" id="3.40.50.12780">
    <property type="entry name" value="N-terminal domain of ligase-like"/>
    <property type="match status" value="1"/>
</dbReference>
<dbReference type="FunFam" id="3.30.300.30:FF:000002">
    <property type="entry name" value="Long-chain fatty acid transport protein 1"/>
    <property type="match status" value="1"/>
</dbReference>
<comment type="caution">
    <text evidence="22">The sequence shown here is derived from an EMBL/GenBank/DDBJ whole genome shotgun (WGS) entry which is preliminary data.</text>
</comment>
<dbReference type="InterPro" id="IPR045851">
    <property type="entry name" value="AMP-bd_C_sf"/>
</dbReference>
<dbReference type="PANTHER" id="PTHR43107">
    <property type="entry name" value="LONG-CHAIN FATTY ACID TRANSPORT PROTEIN"/>
    <property type="match status" value="1"/>
</dbReference>
<comment type="subcellular location">
    <subcellularLocation>
        <location evidence="3">Cell membrane</location>
        <topology evidence="3">Multi-pass membrane protein</topology>
    </subcellularLocation>
    <subcellularLocation>
        <location evidence="1">Lipid droplet</location>
    </subcellularLocation>
    <subcellularLocation>
        <location evidence="2">Peroxisome membrane</location>
        <topology evidence="2">Multi-pass membrane protein</topology>
    </subcellularLocation>
</comment>
<evidence type="ECO:0000256" key="13">
    <source>
        <dbReference type="ARBA" id="ARBA00023055"/>
    </source>
</evidence>
<keyword evidence="7" id="KW-0436">Ligase</keyword>
<dbReference type="GO" id="GO:0004467">
    <property type="term" value="F:long-chain fatty acid-CoA ligase activity"/>
    <property type="evidence" value="ECO:0007669"/>
    <property type="project" value="TreeGrafter"/>
</dbReference>
<accession>A0A9P8C986</accession>
<dbReference type="PANTHER" id="PTHR43107:SF15">
    <property type="entry name" value="FATTY ACID TRANSPORT PROTEIN 3, ISOFORM A"/>
    <property type="match status" value="1"/>
</dbReference>
<evidence type="ECO:0000256" key="8">
    <source>
        <dbReference type="ARBA" id="ARBA00022677"/>
    </source>
</evidence>
<reference evidence="22" key="1">
    <citation type="journal article" date="2021" name="IMA Fungus">
        <title>Genomic characterization of three marine fungi, including Emericellopsis atlantica sp. nov. with signatures of a generalist lifestyle and marine biomass degradation.</title>
        <authorList>
            <person name="Hagestad O.C."/>
            <person name="Hou L."/>
            <person name="Andersen J.H."/>
            <person name="Hansen E.H."/>
            <person name="Altermark B."/>
            <person name="Li C."/>
            <person name="Kuhnert E."/>
            <person name="Cox R.J."/>
            <person name="Crous P.W."/>
            <person name="Spatafora J.W."/>
            <person name="Lail K."/>
            <person name="Amirebrahimi M."/>
            <person name="Lipzen A."/>
            <person name="Pangilinan J."/>
            <person name="Andreopoulos W."/>
            <person name="Hayes R.D."/>
            <person name="Ng V."/>
            <person name="Grigoriev I.V."/>
            <person name="Jackson S.A."/>
            <person name="Sutton T.D.S."/>
            <person name="Dobson A.D.W."/>
            <person name="Rama T."/>
        </authorList>
    </citation>
    <scope>NUCLEOTIDE SEQUENCE</scope>
    <source>
        <strain evidence="22">TRa018bII</strain>
    </source>
</reference>
<gene>
    <name evidence="22" type="ORF">BJ875DRAFT_70259</name>
</gene>
<dbReference type="GO" id="GO:0005524">
    <property type="term" value="F:ATP binding"/>
    <property type="evidence" value="ECO:0007669"/>
    <property type="project" value="UniProtKB-KW"/>
</dbReference>
<keyword evidence="13" id="KW-0445">Lipid transport</keyword>
<dbReference type="PROSITE" id="PS00455">
    <property type="entry name" value="AMP_BINDING"/>
    <property type="match status" value="1"/>
</dbReference>
<evidence type="ECO:0000313" key="23">
    <source>
        <dbReference type="Proteomes" id="UP000824998"/>
    </source>
</evidence>
<evidence type="ECO:0000256" key="6">
    <source>
        <dbReference type="ARBA" id="ARBA00022475"/>
    </source>
</evidence>
<evidence type="ECO:0000256" key="5">
    <source>
        <dbReference type="ARBA" id="ARBA00022448"/>
    </source>
</evidence>
<evidence type="ECO:0000256" key="7">
    <source>
        <dbReference type="ARBA" id="ARBA00022598"/>
    </source>
</evidence>
<dbReference type="Pfam" id="PF13193">
    <property type="entry name" value="AMP-binding_C"/>
    <property type="match status" value="1"/>
</dbReference>
<dbReference type="GO" id="GO:0009898">
    <property type="term" value="C:cytoplasmic side of plasma membrane"/>
    <property type="evidence" value="ECO:0007669"/>
    <property type="project" value="TreeGrafter"/>
</dbReference>
<dbReference type="GO" id="GO:0005778">
    <property type="term" value="C:peroxisomal membrane"/>
    <property type="evidence" value="ECO:0007669"/>
    <property type="project" value="UniProtKB-SubCell"/>
</dbReference>
<evidence type="ECO:0000313" key="22">
    <source>
        <dbReference type="EMBL" id="KAG9238200.1"/>
    </source>
</evidence>
<dbReference type="SUPFAM" id="SSF56801">
    <property type="entry name" value="Acetyl-CoA synthetase-like"/>
    <property type="match status" value="1"/>
</dbReference>
<evidence type="ECO:0000256" key="11">
    <source>
        <dbReference type="ARBA" id="ARBA00022840"/>
    </source>
</evidence>
<comment type="function">
    <text evidence="17">Acyl-CoA synthetase required for both the import of long chain fatty acids (LCFAs) (C14-C18) and the activation very long chain fatty acids (VLCFAs) (C20-C26) by esterification of the fatty acids into metabolically active CoA-thioesters for subsequent degradation or incorporation into phospholipids. The transport and fatty acyl-CoA synthetase activities are genetically separable and are thus independent activities. Esterifies VLCFAs in the peroxisome matrix. The VLCFAs are actively transported into peroxisomes by a PXA1-PXA2 heterodimeric transporter in the peroxisomal membrane.</text>
</comment>
<dbReference type="InterPro" id="IPR020845">
    <property type="entry name" value="AMP-binding_CS"/>
</dbReference>
<dbReference type="AlphaFoldDB" id="A0A9P8C986"/>
<dbReference type="InterPro" id="IPR025110">
    <property type="entry name" value="AMP-bd_C"/>
</dbReference>
<evidence type="ECO:0000256" key="2">
    <source>
        <dbReference type="ARBA" id="ARBA00004585"/>
    </source>
</evidence>
<dbReference type="InterPro" id="IPR042099">
    <property type="entry name" value="ANL_N_sf"/>
</dbReference>
<keyword evidence="23" id="KW-1185">Reference proteome</keyword>
<dbReference type="OrthoDB" id="10253869at2759"/>
<keyword evidence="9" id="KW-0812">Transmembrane</keyword>
<evidence type="ECO:0000256" key="19">
    <source>
        <dbReference type="ARBA" id="ARBA00078285"/>
    </source>
</evidence>
<dbReference type="InterPro" id="IPR000873">
    <property type="entry name" value="AMP-dep_synth/lig_dom"/>
</dbReference>
<evidence type="ECO:0000256" key="4">
    <source>
        <dbReference type="ARBA" id="ARBA00006432"/>
    </source>
</evidence>
<keyword evidence="10" id="KW-0547">Nucleotide-binding</keyword>
<keyword evidence="8" id="KW-0551">Lipid droplet</keyword>
<feature type="domain" description="AMP-binding enzyme C-terminal" evidence="21">
    <location>
        <begin position="503"/>
        <end position="580"/>
    </location>
</feature>
<evidence type="ECO:0000256" key="14">
    <source>
        <dbReference type="ARBA" id="ARBA00023136"/>
    </source>
</evidence>
<dbReference type="Proteomes" id="UP000824998">
    <property type="component" value="Unassembled WGS sequence"/>
</dbReference>
<evidence type="ECO:0000256" key="15">
    <source>
        <dbReference type="ARBA" id="ARBA00023140"/>
    </source>
</evidence>
<evidence type="ECO:0000256" key="3">
    <source>
        <dbReference type="ARBA" id="ARBA00004651"/>
    </source>
</evidence>
<feature type="domain" description="AMP-dependent synthetase/ligase" evidence="20">
    <location>
        <begin position="58"/>
        <end position="430"/>
    </location>
</feature>
<evidence type="ECO:0000259" key="20">
    <source>
        <dbReference type="Pfam" id="PF00501"/>
    </source>
</evidence>
<evidence type="ECO:0000256" key="10">
    <source>
        <dbReference type="ARBA" id="ARBA00022741"/>
    </source>
</evidence>
<dbReference type="EMBL" id="MU251373">
    <property type="protein sequence ID" value="KAG9238200.1"/>
    <property type="molecule type" value="Genomic_DNA"/>
</dbReference>
<dbReference type="GO" id="GO:0005811">
    <property type="term" value="C:lipid droplet"/>
    <property type="evidence" value="ECO:0007669"/>
    <property type="project" value="UniProtKB-SubCell"/>
</dbReference>
<evidence type="ECO:0000256" key="9">
    <source>
        <dbReference type="ARBA" id="ARBA00022692"/>
    </source>
</evidence>
<name>A0A9P8C986_9HELO</name>
<keyword evidence="14" id="KW-0472">Membrane</keyword>
<keyword evidence="6" id="KW-1003">Cell membrane</keyword>
<evidence type="ECO:0000256" key="17">
    <source>
        <dbReference type="ARBA" id="ARBA00060276"/>
    </source>
</evidence>
<evidence type="ECO:0000256" key="16">
    <source>
        <dbReference type="ARBA" id="ARBA00051585"/>
    </source>
</evidence>
<evidence type="ECO:0000256" key="18">
    <source>
        <dbReference type="ARBA" id="ARBA00068795"/>
    </source>
</evidence>
<evidence type="ECO:0000256" key="1">
    <source>
        <dbReference type="ARBA" id="ARBA00004502"/>
    </source>
</evidence>
<organism evidence="22 23">
    <name type="scientific">Amylocarpus encephaloides</name>
    <dbReference type="NCBI Taxonomy" id="45428"/>
    <lineage>
        <taxon>Eukaryota</taxon>
        <taxon>Fungi</taxon>
        <taxon>Dikarya</taxon>
        <taxon>Ascomycota</taxon>
        <taxon>Pezizomycotina</taxon>
        <taxon>Leotiomycetes</taxon>
        <taxon>Helotiales</taxon>
        <taxon>Helotiales incertae sedis</taxon>
        <taxon>Amylocarpus</taxon>
    </lineage>
</organism>
<sequence>MPVPLALAAPAAVAGLAYLNAKTGFSYDYSLLGPLAKATIQVNRRAKNDTLNPFYILEEHARGLLANKTLLIYDGQRWTYKEVYIAALKYGTWMKKAYGIKSKELVAMDFMNSDKFIFVWFGIWAIGAKPAFINYNLTDKALVHCIKVSTARLVLVDPQVQDNITQEVRDGLSAVEMVIFTPELQSVVMAIQEKREKDSERSEAKAIDMGMIIFTSGTTGLPKGAIVSWNKVIRASLIVPAWNEFSKADTFYTCMPLYHSSASILGFCMVLIEGATICLGRKFSTKTFWVDVRVSDATVIQYVGETCRYLLSASPEIDPATGENLDRQNNVRMAFGNGLRPDIWNRFKDRFGIEAIAEFYTSTEGTTGSWNYSRNDFGKGAVGRLGMFAKFLMRNTSALVELDWETEQPWRHPKTGLCRRVKEGEPGELLFWVDANDIPAKFQGYFNNPSATEGKIMRDVFKKGDAWFHTGDMIFRDSEGRSFFSDRIGDTFRWKAENVSTNEVSEALGHHPKVQEANVYGVELPHHDGRAGCVALVLAEQPNETLLSDLASHARKRLPRFAVPVFLRFINEMQLTGTNKQQKHAIRVQGVDPGKVGKDDLYWLKEGTYVKFSEDDWSELNAGKIRL</sequence>
<dbReference type="FunFam" id="3.40.50.12780:FF:000019">
    <property type="entry name" value="Long-chain fatty acid transporter"/>
    <property type="match status" value="1"/>
</dbReference>
<comment type="similarity">
    <text evidence="4">Belongs to the ATP-dependent AMP-binding enzyme family.</text>
</comment>
<protein>
    <recommendedName>
        <fullName evidence="18">Very long-chain fatty acid transport protein</fullName>
    </recommendedName>
    <alternativeName>
        <fullName evidence="19">Very-long-chain acyl-CoA synthetase</fullName>
    </alternativeName>
</protein>